<evidence type="ECO:0000259" key="2">
    <source>
        <dbReference type="Pfam" id="PF07883"/>
    </source>
</evidence>
<organism evidence="3 4">
    <name type="scientific">Roseivivax lentus</name>
    <dbReference type="NCBI Taxonomy" id="633194"/>
    <lineage>
        <taxon>Bacteria</taxon>
        <taxon>Pseudomonadati</taxon>
        <taxon>Pseudomonadota</taxon>
        <taxon>Alphaproteobacteria</taxon>
        <taxon>Rhodobacterales</taxon>
        <taxon>Roseobacteraceae</taxon>
        <taxon>Roseivivax</taxon>
    </lineage>
</organism>
<dbReference type="OrthoDB" id="1973590at2"/>
<dbReference type="InterPro" id="IPR013096">
    <property type="entry name" value="Cupin_2"/>
</dbReference>
<evidence type="ECO:0000256" key="1">
    <source>
        <dbReference type="ARBA" id="ARBA00022723"/>
    </source>
</evidence>
<dbReference type="PANTHER" id="PTHR35848">
    <property type="entry name" value="OXALATE-BINDING PROTEIN"/>
    <property type="match status" value="1"/>
</dbReference>
<dbReference type="STRING" id="633194.SAMN05421759_102311"/>
<protein>
    <submittedName>
        <fullName evidence="3">Uncharacterized conserved protein, cupin superfamily</fullName>
    </submittedName>
</protein>
<dbReference type="SUPFAM" id="SSF51182">
    <property type="entry name" value="RmlC-like cupins"/>
    <property type="match status" value="1"/>
</dbReference>
<dbReference type="Proteomes" id="UP000186684">
    <property type="component" value="Unassembled WGS sequence"/>
</dbReference>
<dbReference type="AlphaFoldDB" id="A0A1N7L2A7"/>
<dbReference type="EMBL" id="FTOQ01000002">
    <property type="protein sequence ID" value="SIS67993.1"/>
    <property type="molecule type" value="Genomic_DNA"/>
</dbReference>
<feature type="domain" description="Cupin type-2" evidence="2">
    <location>
        <begin position="49"/>
        <end position="119"/>
    </location>
</feature>
<dbReference type="InterPro" id="IPR051610">
    <property type="entry name" value="GPI/OXD"/>
</dbReference>
<dbReference type="Gene3D" id="2.60.120.10">
    <property type="entry name" value="Jelly Rolls"/>
    <property type="match status" value="1"/>
</dbReference>
<evidence type="ECO:0000313" key="3">
    <source>
        <dbReference type="EMBL" id="SIS67993.1"/>
    </source>
</evidence>
<dbReference type="CDD" id="cd02224">
    <property type="entry name" value="cupin_SPO2919-like"/>
    <property type="match status" value="1"/>
</dbReference>
<accession>A0A1N7L2A7</accession>
<keyword evidence="1" id="KW-0479">Metal-binding</keyword>
<proteinExistence type="predicted"/>
<dbReference type="InterPro" id="IPR014710">
    <property type="entry name" value="RmlC-like_jellyroll"/>
</dbReference>
<dbReference type="InterPro" id="IPR011051">
    <property type="entry name" value="RmlC_Cupin_sf"/>
</dbReference>
<keyword evidence="4" id="KW-1185">Reference proteome</keyword>
<sequence length="162" mass="17553">MTEKPVHLPAAEIAAMAGLQKTHFLNPRARRLNKSLGDACGLTGLGVHLIEVAPGDLSTEYHRHYVEDECVYVLEGTGMARHGETRQAIGPGDFLGYAAGGLAHDIENTGTSVLRMLVIGQRLDHDVGDYPEQGKRIFRNAGLPWAVADLDRLDFPQAGAKK</sequence>
<name>A0A1N7L2A7_9RHOB</name>
<dbReference type="Pfam" id="PF07883">
    <property type="entry name" value="Cupin_2"/>
    <property type="match status" value="1"/>
</dbReference>
<dbReference type="GO" id="GO:0046872">
    <property type="term" value="F:metal ion binding"/>
    <property type="evidence" value="ECO:0007669"/>
    <property type="project" value="UniProtKB-KW"/>
</dbReference>
<dbReference type="RefSeq" id="WP_076445683.1">
    <property type="nucleotide sequence ID" value="NZ_FTOQ01000002.1"/>
</dbReference>
<evidence type="ECO:0000313" key="4">
    <source>
        <dbReference type="Proteomes" id="UP000186684"/>
    </source>
</evidence>
<gene>
    <name evidence="3" type="ORF">SAMN05421759_102311</name>
</gene>
<reference evidence="4" key="1">
    <citation type="submission" date="2017-01" db="EMBL/GenBank/DDBJ databases">
        <authorList>
            <person name="Varghese N."/>
            <person name="Submissions S."/>
        </authorList>
    </citation>
    <scope>NUCLEOTIDE SEQUENCE [LARGE SCALE GENOMIC DNA]</scope>
    <source>
        <strain evidence="4">DSM 29430</strain>
    </source>
</reference>